<organism evidence="2 3">
    <name type="scientific">Xenoophorus captivus</name>
    <dbReference type="NCBI Taxonomy" id="1517983"/>
    <lineage>
        <taxon>Eukaryota</taxon>
        <taxon>Metazoa</taxon>
        <taxon>Chordata</taxon>
        <taxon>Craniata</taxon>
        <taxon>Vertebrata</taxon>
        <taxon>Euteleostomi</taxon>
        <taxon>Actinopterygii</taxon>
        <taxon>Neopterygii</taxon>
        <taxon>Teleostei</taxon>
        <taxon>Neoteleostei</taxon>
        <taxon>Acanthomorphata</taxon>
        <taxon>Ovalentaria</taxon>
        <taxon>Atherinomorphae</taxon>
        <taxon>Cyprinodontiformes</taxon>
        <taxon>Goodeidae</taxon>
        <taxon>Xenoophorus</taxon>
    </lineage>
</organism>
<evidence type="ECO:0000256" key="1">
    <source>
        <dbReference type="SAM" id="MobiDB-lite"/>
    </source>
</evidence>
<keyword evidence="3" id="KW-1185">Reference proteome</keyword>
<gene>
    <name evidence="2" type="ORF">XENOCAPTIV_007291</name>
</gene>
<evidence type="ECO:0000313" key="2">
    <source>
        <dbReference type="EMBL" id="MEQ2207096.1"/>
    </source>
</evidence>
<protein>
    <submittedName>
        <fullName evidence="2">Uncharacterized protein</fullName>
    </submittedName>
</protein>
<accession>A0ABV0RHA2</accession>
<dbReference type="EMBL" id="JAHRIN010043834">
    <property type="protein sequence ID" value="MEQ2207096.1"/>
    <property type="molecule type" value="Genomic_DNA"/>
</dbReference>
<proteinExistence type="predicted"/>
<dbReference type="Proteomes" id="UP001434883">
    <property type="component" value="Unassembled WGS sequence"/>
</dbReference>
<name>A0ABV0RHA2_9TELE</name>
<comment type="caution">
    <text evidence="2">The sequence shown here is derived from an EMBL/GenBank/DDBJ whole genome shotgun (WGS) entry which is preliminary data.</text>
</comment>
<reference evidence="2 3" key="1">
    <citation type="submission" date="2021-06" db="EMBL/GenBank/DDBJ databases">
        <authorList>
            <person name="Palmer J.M."/>
        </authorList>
    </citation>
    <scope>NUCLEOTIDE SEQUENCE [LARGE SCALE GENOMIC DNA]</scope>
    <source>
        <strain evidence="2 3">XC_2019</strain>
        <tissue evidence="2">Muscle</tissue>
    </source>
</reference>
<evidence type="ECO:0000313" key="3">
    <source>
        <dbReference type="Proteomes" id="UP001434883"/>
    </source>
</evidence>
<sequence>MTLCSSAVRRRPDICVQEFLGDYERTRRCQGAWRTPHRSFSTKRWDSISTRISCGALICGSFETGIGLNELHSSPTVSPEHSFLSGLQGPAGVRGYSASVLSDLMKMSEETAIKLEELRRFQRYENSSRNVSPTESAEAEESTRMFNGNRLG</sequence>
<feature type="region of interest" description="Disordered" evidence="1">
    <location>
        <begin position="125"/>
        <end position="152"/>
    </location>
</feature>